<dbReference type="Gene3D" id="3.10.129.10">
    <property type="entry name" value="Hotdog Thioesterase"/>
    <property type="match status" value="1"/>
</dbReference>
<dbReference type="InterPro" id="IPR029069">
    <property type="entry name" value="HotDog_dom_sf"/>
</dbReference>
<protein>
    <submittedName>
        <fullName evidence="3">Acyl-CoA thioester hydrolase</fullName>
        <ecNumber evidence="3">3.1.2.-</ecNumber>
    </submittedName>
</protein>
<dbReference type="PANTHER" id="PTHR31793">
    <property type="entry name" value="4-HYDROXYBENZOYL-COA THIOESTERASE FAMILY MEMBER"/>
    <property type="match status" value="1"/>
</dbReference>
<dbReference type="SUPFAM" id="SSF54637">
    <property type="entry name" value="Thioesterase/thiol ester dehydrase-isomerase"/>
    <property type="match status" value="1"/>
</dbReference>
<evidence type="ECO:0000256" key="2">
    <source>
        <dbReference type="ARBA" id="ARBA00022801"/>
    </source>
</evidence>
<keyword evidence="4" id="KW-1185">Reference proteome</keyword>
<reference evidence="3 4" key="1">
    <citation type="submission" date="2023-07" db="EMBL/GenBank/DDBJ databases">
        <title>Genomic Encyclopedia of Type Strains, Phase IV (KMG-IV): sequencing the most valuable type-strain genomes for metagenomic binning, comparative biology and taxonomic classification.</title>
        <authorList>
            <person name="Goeker M."/>
        </authorList>
    </citation>
    <scope>NUCLEOTIDE SEQUENCE [LARGE SCALE GENOMIC DNA]</scope>
    <source>
        <strain evidence="3 4">DSM 4006</strain>
    </source>
</reference>
<proteinExistence type="inferred from homology"/>
<sequence>MKHEMKIKVRFRDTDMLGHVNNSTYFTYMEEARIAFVEDVLGNETGQLILAAAQVNYRSQTFFGQTLLVRSWVSRIGNSSFDVACEMADDKTGTVVFDGVATVVYFDYETQKSVPIPDFVRDRMQPYVEFAAAKV</sequence>
<dbReference type="GO" id="GO:0016787">
    <property type="term" value="F:hydrolase activity"/>
    <property type="evidence" value="ECO:0007669"/>
    <property type="project" value="UniProtKB-KW"/>
</dbReference>
<evidence type="ECO:0000313" key="4">
    <source>
        <dbReference type="Proteomes" id="UP001232973"/>
    </source>
</evidence>
<organism evidence="3 4">
    <name type="scientific">Alicyclobacillus cycloheptanicus</name>
    <dbReference type="NCBI Taxonomy" id="1457"/>
    <lineage>
        <taxon>Bacteria</taxon>
        <taxon>Bacillati</taxon>
        <taxon>Bacillota</taxon>
        <taxon>Bacilli</taxon>
        <taxon>Bacillales</taxon>
        <taxon>Alicyclobacillaceae</taxon>
        <taxon>Alicyclobacillus</taxon>
    </lineage>
</organism>
<dbReference type="RefSeq" id="WP_274456434.1">
    <property type="nucleotide sequence ID" value="NZ_CP067097.1"/>
</dbReference>
<comment type="similarity">
    <text evidence="1">Belongs to the 4-hydroxybenzoyl-CoA thioesterase family.</text>
</comment>
<dbReference type="InterPro" id="IPR050563">
    <property type="entry name" value="4-hydroxybenzoyl-CoA_TE"/>
</dbReference>
<dbReference type="PANTHER" id="PTHR31793:SF27">
    <property type="entry name" value="NOVEL THIOESTERASE SUPERFAMILY DOMAIN AND SAPOSIN A-TYPE DOMAIN CONTAINING PROTEIN (0610012H03RIK)"/>
    <property type="match status" value="1"/>
</dbReference>
<dbReference type="EMBL" id="JAUSTP010000003">
    <property type="protein sequence ID" value="MDQ0188976.1"/>
    <property type="molecule type" value="Genomic_DNA"/>
</dbReference>
<dbReference type="Pfam" id="PF13279">
    <property type="entry name" value="4HBT_2"/>
    <property type="match status" value="1"/>
</dbReference>
<dbReference type="CDD" id="cd00586">
    <property type="entry name" value="4HBT"/>
    <property type="match status" value="1"/>
</dbReference>
<accession>A0ABT9XFA5</accession>
<gene>
    <name evidence="3" type="ORF">J2S03_000790</name>
</gene>
<evidence type="ECO:0000256" key="1">
    <source>
        <dbReference type="ARBA" id="ARBA00005953"/>
    </source>
</evidence>
<keyword evidence="2 3" id="KW-0378">Hydrolase</keyword>
<comment type="caution">
    <text evidence="3">The sequence shown here is derived from an EMBL/GenBank/DDBJ whole genome shotgun (WGS) entry which is preliminary data.</text>
</comment>
<evidence type="ECO:0000313" key="3">
    <source>
        <dbReference type="EMBL" id="MDQ0188976.1"/>
    </source>
</evidence>
<name>A0ABT9XFA5_9BACL</name>
<dbReference type="Proteomes" id="UP001232973">
    <property type="component" value="Unassembled WGS sequence"/>
</dbReference>
<dbReference type="EC" id="3.1.2.-" evidence="3"/>